<dbReference type="NCBIfam" id="NF008723">
    <property type="entry name" value="PRK11718.1"/>
    <property type="match status" value="1"/>
</dbReference>
<comment type="similarity">
    <text evidence="3">Belongs to the Rsd/AlgQ family.</text>
</comment>
<accession>A0ABT2YP52</accession>
<dbReference type="EMBL" id="JAOVZB010000001">
    <property type="protein sequence ID" value="MCV2401667.1"/>
    <property type="molecule type" value="Genomic_DNA"/>
</dbReference>
<evidence type="ECO:0000313" key="4">
    <source>
        <dbReference type="EMBL" id="MCV2401667.1"/>
    </source>
</evidence>
<evidence type="ECO:0000256" key="2">
    <source>
        <dbReference type="ARBA" id="ARBA00023163"/>
    </source>
</evidence>
<dbReference type="InterPro" id="IPR038309">
    <property type="entry name" value="Rsd/AlgQ_sf"/>
</dbReference>
<evidence type="ECO:0000313" key="5">
    <source>
        <dbReference type="Proteomes" id="UP001209713"/>
    </source>
</evidence>
<dbReference type="InterPro" id="IPR007448">
    <property type="entry name" value="Sigma70_reg_Rsd_AlgQ"/>
</dbReference>
<organism evidence="4 5">
    <name type="scientific">Marinomonas sargassi</name>
    <dbReference type="NCBI Taxonomy" id="2984494"/>
    <lineage>
        <taxon>Bacteria</taxon>
        <taxon>Pseudomonadati</taxon>
        <taxon>Pseudomonadota</taxon>
        <taxon>Gammaproteobacteria</taxon>
        <taxon>Oceanospirillales</taxon>
        <taxon>Oceanospirillaceae</taxon>
        <taxon>Marinomonas</taxon>
    </lineage>
</organism>
<keyword evidence="1 3" id="KW-0805">Transcription regulation</keyword>
<proteinExistence type="inferred from homology"/>
<name>A0ABT2YP52_9GAMM</name>
<evidence type="ECO:0000256" key="1">
    <source>
        <dbReference type="ARBA" id="ARBA00023015"/>
    </source>
</evidence>
<sequence length="158" mass="18229">MLESCKTAQERWGGVHEIIDRWLEQRRQLIEALMYLKGCKTFSGSDTEKVQHACDMLVDYVSAGHFTVYEQLAIEAKEFHDDDSILLLRKLLPLIENTTEVAIEFNDKFGIKDHSASQLESLSFALQALLVVMAERFQHEDLLIKELHEVHSEKVPEE</sequence>
<dbReference type="RefSeq" id="WP_263529041.1">
    <property type="nucleotide sequence ID" value="NZ_JAOVZB010000001.1"/>
</dbReference>
<dbReference type="Gene3D" id="1.20.120.1370">
    <property type="entry name" value="Regulator of RNA polymerase sigma(70) subunit, domain 4"/>
    <property type="match status" value="1"/>
</dbReference>
<keyword evidence="5" id="KW-1185">Reference proteome</keyword>
<dbReference type="Pfam" id="PF04353">
    <property type="entry name" value="Rsd_AlgQ"/>
    <property type="match status" value="1"/>
</dbReference>
<keyword evidence="2 3" id="KW-0804">Transcription</keyword>
<gene>
    <name evidence="4" type="primary">rsd</name>
    <name evidence="4" type="ORF">OFY17_02105</name>
</gene>
<comment type="caution">
    <text evidence="4">The sequence shown here is derived from an EMBL/GenBank/DDBJ whole genome shotgun (WGS) entry which is preliminary data.</text>
</comment>
<evidence type="ECO:0000256" key="3">
    <source>
        <dbReference type="RuleBase" id="RU004409"/>
    </source>
</evidence>
<protein>
    <submittedName>
        <fullName evidence="4">Sigma D regulator</fullName>
    </submittedName>
</protein>
<dbReference type="PIRSF" id="PIRSF016548">
    <property type="entry name" value="Rsd_AlgQ"/>
    <property type="match status" value="1"/>
</dbReference>
<reference evidence="4 5" key="1">
    <citation type="submission" date="2022-10" db="EMBL/GenBank/DDBJ databases">
        <title>Marinomonas transparenta sp. nov. and Marinomonas sargassi sp. nov., isolated from marine alga (Sargassum natans (L.) Gaillon).</title>
        <authorList>
            <person name="Wang Y."/>
        </authorList>
    </citation>
    <scope>NUCLEOTIDE SEQUENCE [LARGE SCALE GENOMIC DNA]</scope>
    <source>
        <strain evidence="4 5">C2222</strain>
    </source>
</reference>
<dbReference type="Proteomes" id="UP001209713">
    <property type="component" value="Unassembled WGS sequence"/>
</dbReference>